<keyword evidence="6 9" id="KW-1133">Transmembrane helix</keyword>
<dbReference type="InterPro" id="IPR055348">
    <property type="entry name" value="DctQ"/>
</dbReference>
<evidence type="ECO:0000259" key="10">
    <source>
        <dbReference type="Pfam" id="PF04290"/>
    </source>
</evidence>
<comment type="similarity">
    <text evidence="8">Belongs to the TRAP transporter small permease family.</text>
</comment>
<keyword evidence="4" id="KW-0997">Cell inner membrane</keyword>
<evidence type="ECO:0000256" key="5">
    <source>
        <dbReference type="ARBA" id="ARBA00022692"/>
    </source>
</evidence>
<dbReference type="InterPro" id="IPR007387">
    <property type="entry name" value="TRAP_DctQ"/>
</dbReference>
<keyword evidence="5 9" id="KW-0812">Transmembrane</keyword>
<dbReference type="AlphaFoldDB" id="A0AAE3ANI5"/>
<evidence type="ECO:0000256" key="6">
    <source>
        <dbReference type="ARBA" id="ARBA00022989"/>
    </source>
</evidence>
<dbReference type="RefSeq" id="WP_308450532.1">
    <property type="nucleotide sequence ID" value="NZ_JAJEPU010000004.1"/>
</dbReference>
<keyword evidence="2" id="KW-0813">Transport</keyword>
<keyword evidence="7 9" id="KW-0472">Membrane</keyword>
<feature type="transmembrane region" description="Helical" evidence="9">
    <location>
        <begin position="92"/>
        <end position="110"/>
    </location>
</feature>
<accession>A0AAE3ANI5</accession>
<name>A0AAE3ANI5_9FIRM</name>
<dbReference type="EMBL" id="JAJEPU010000004">
    <property type="protein sequence ID" value="MCC2163735.1"/>
    <property type="molecule type" value="Genomic_DNA"/>
</dbReference>
<keyword evidence="12" id="KW-1185">Reference proteome</keyword>
<evidence type="ECO:0000256" key="9">
    <source>
        <dbReference type="SAM" id="Phobius"/>
    </source>
</evidence>
<evidence type="ECO:0000313" key="11">
    <source>
        <dbReference type="EMBL" id="MCC2163735.1"/>
    </source>
</evidence>
<evidence type="ECO:0000256" key="1">
    <source>
        <dbReference type="ARBA" id="ARBA00004429"/>
    </source>
</evidence>
<dbReference type="GO" id="GO:0015740">
    <property type="term" value="P:C4-dicarboxylate transport"/>
    <property type="evidence" value="ECO:0007669"/>
    <property type="project" value="TreeGrafter"/>
</dbReference>
<evidence type="ECO:0000313" key="12">
    <source>
        <dbReference type="Proteomes" id="UP001198962"/>
    </source>
</evidence>
<evidence type="ECO:0000256" key="7">
    <source>
        <dbReference type="ARBA" id="ARBA00023136"/>
    </source>
</evidence>
<feature type="transmembrane region" description="Helical" evidence="9">
    <location>
        <begin position="52"/>
        <end position="71"/>
    </location>
</feature>
<protein>
    <submittedName>
        <fullName evidence="11">TRAP transporter small permease</fullName>
    </submittedName>
</protein>
<dbReference type="Proteomes" id="UP001198962">
    <property type="component" value="Unassembled WGS sequence"/>
</dbReference>
<comment type="caution">
    <text evidence="11">The sequence shown here is derived from an EMBL/GenBank/DDBJ whole genome shotgun (WGS) entry which is preliminary data.</text>
</comment>
<evidence type="ECO:0000256" key="8">
    <source>
        <dbReference type="ARBA" id="ARBA00038436"/>
    </source>
</evidence>
<dbReference type="PANTHER" id="PTHR35011">
    <property type="entry name" value="2,3-DIKETO-L-GULONATE TRAP TRANSPORTER SMALL PERMEASE PROTEIN YIAM"/>
    <property type="match status" value="1"/>
</dbReference>
<feature type="transmembrane region" description="Helical" evidence="9">
    <location>
        <begin position="130"/>
        <end position="151"/>
    </location>
</feature>
<dbReference type="Pfam" id="PF04290">
    <property type="entry name" value="DctQ"/>
    <property type="match status" value="1"/>
</dbReference>
<evidence type="ECO:0000256" key="4">
    <source>
        <dbReference type="ARBA" id="ARBA00022519"/>
    </source>
</evidence>
<evidence type="ECO:0000256" key="2">
    <source>
        <dbReference type="ARBA" id="ARBA00022448"/>
    </source>
</evidence>
<dbReference type="GO" id="GO:0005886">
    <property type="term" value="C:plasma membrane"/>
    <property type="evidence" value="ECO:0007669"/>
    <property type="project" value="UniProtKB-SubCell"/>
</dbReference>
<feature type="domain" description="Tripartite ATP-independent periplasmic transporters DctQ component" evidence="10">
    <location>
        <begin position="26"/>
        <end position="153"/>
    </location>
</feature>
<gene>
    <name evidence="11" type="ORF">LKD32_02370</name>
</gene>
<organism evidence="11 12">
    <name type="scientific">Brotaphodocola catenula</name>
    <dbReference type="NCBI Taxonomy" id="2885361"/>
    <lineage>
        <taxon>Bacteria</taxon>
        <taxon>Bacillati</taxon>
        <taxon>Bacillota</taxon>
        <taxon>Clostridia</taxon>
        <taxon>Lachnospirales</taxon>
        <taxon>Lachnospiraceae</taxon>
        <taxon>Brotaphodocola</taxon>
    </lineage>
</organism>
<keyword evidence="3" id="KW-1003">Cell membrane</keyword>
<dbReference type="PANTHER" id="PTHR35011:SF2">
    <property type="entry name" value="2,3-DIKETO-L-GULONATE TRAP TRANSPORTER SMALL PERMEASE PROTEIN YIAM"/>
    <property type="match status" value="1"/>
</dbReference>
<proteinExistence type="inferred from homology"/>
<dbReference type="GO" id="GO:0022857">
    <property type="term" value="F:transmembrane transporter activity"/>
    <property type="evidence" value="ECO:0007669"/>
    <property type="project" value="TreeGrafter"/>
</dbReference>
<comment type="subcellular location">
    <subcellularLocation>
        <location evidence="1">Cell inner membrane</location>
        <topology evidence="1">Multi-pass membrane protein</topology>
    </subcellularLocation>
</comment>
<reference evidence="11" key="1">
    <citation type="submission" date="2021-10" db="EMBL/GenBank/DDBJ databases">
        <title>Anaerobic single-cell dispensing facilitates the cultivation of human gut bacteria.</title>
        <authorList>
            <person name="Afrizal A."/>
        </authorList>
    </citation>
    <scope>NUCLEOTIDE SEQUENCE</scope>
    <source>
        <strain evidence="11">CLA-AA-H274</strain>
    </source>
</reference>
<evidence type="ECO:0000256" key="3">
    <source>
        <dbReference type="ARBA" id="ARBA00022475"/>
    </source>
</evidence>
<feature type="transmembrane region" description="Helical" evidence="9">
    <location>
        <begin position="14"/>
        <end position="40"/>
    </location>
</feature>
<sequence length="164" mass="18597">MKQIIRAFLIMQKVITAVISIALTAMIAVVFLQTFCRFVIFKSLSWSEELSRYLFVAVIVLGVNLAMSNHMMVRIEIIDNYLKGKAAVVMNLVRRFAALFVNIIFMYSAFKLIEIGGYQTSPAMSIPMSFLYSIILVGFVLNVLAALMDIYQTYVRQVSGKEEK</sequence>